<name>A0AAE0JGF8_9PEZI</name>
<comment type="caution">
    <text evidence="3">The sequence shown here is derived from an EMBL/GenBank/DDBJ whole genome shotgun (WGS) entry which is preliminary data.</text>
</comment>
<feature type="region of interest" description="Disordered" evidence="1">
    <location>
        <begin position="214"/>
        <end position="234"/>
    </location>
</feature>
<gene>
    <name evidence="3" type="ORF">B0H65DRAFT_460380</name>
</gene>
<dbReference type="RefSeq" id="XP_062682479.1">
    <property type="nucleotide sequence ID" value="XM_062826528.1"/>
</dbReference>
<dbReference type="Proteomes" id="UP001278500">
    <property type="component" value="Unassembled WGS sequence"/>
</dbReference>
<feature type="domain" description="Clr5" evidence="2">
    <location>
        <begin position="153"/>
        <end position="205"/>
    </location>
</feature>
<evidence type="ECO:0000256" key="1">
    <source>
        <dbReference type="SAM" id="MobiDB-lite"/>
    </source>
</evidence>
<dbReference type="PANTHER" id="PTHR38788">
    <property type="entry name" value="CLR5 DOMAIN-CONTAINING PROTEIN"/>
    <property type="match status" value="1"/>
</dbReference>
<proteinExistence type="predicted"/>
<sequence length="440" mass="49490">MTTDAVQDGSSPESMRASPSPDDIIAAFLEQQDDIVMYGQSDERFAMPEDSFTSPSLDEDPRGHHEQAYTGARLSPPLRFLAGFQPPSQLPSPPESRSGSPSGGDKTAPRHRRTSSYPRKTGRHGGIHVRRHTTLGTSSKGHMAHTPMVPRKAEDWEPWKNVIHQLYIVQNHILKDIIVIMEDTYRFKATPKMYKNQFARWKFFKYAIKRRSRSGTDTCSGSVSPESTGEPWMADQDHQPEEMQAGTAVFRVDYDSPVDAYPSHYLEDSPSVSQEPSYRLQSPQDELVAFCLDSEFSSLAQQIIMNDPESKELGTRCSKGTFGPDFAQGLEGLYHKVAAMTGSGQYPEDVLKAIQSIYCGWMSDYYQSTQQWSEMIEWKKSGLSMTSNQQYVACSIRLEELMRDHGLSEDAEELRRRRMNIGWLMSGVLLGFSGALSAGR</sequence>
<dbReference type="AlphaFoldDB" id="A0AAE0JGF8"/>
<feature type="compositionally biased region" description="Polar residues" evidence="1">
    <location>
        <begin position="1"/>
        <end position="13"/>
    </location>
</feature>
<evidence type="ECO:0000313" key="3">
    <source>
        <dbReference type="EMBL" id="KAK3347397.1"/>
    </source>
</evidence>
<dbReference type="PANTHER" id="PTHR38788:SF3">
    <property type="entry name" value="CLR5 DOMAIN-CONTAINING PROTEIN"/>
    <property type="match status" value="1"/>
</dbReference>
<feature type="compositionally biased region" description="Polar residues" evidence="1">
    <location>
        <begin position="215"/>
        <end position="227"/>
    </location>
</feature>
<dbReference type="EMBL" id="JAUEPP010000003">
    <property type="protein sequence ID" value="KAK3347397.1"/>
    <property type="molecule type" value="Genomic_DNA"/>
</dbReference>
<protein>
    <submittedName>
        <fullName evidence="3">Clr5 domain-containing protein</fullName>
    </submittedName>
</protein>
<evidence type="ECO:0000313" key="4">
    <source>
        <dbReference type="Proteomes" id="UP001278500"/>
    </source>
</evidence>
<dbReference type="Pfam" id="PF14420">
    <property type="entry name" value="Clr5"/>
    <property type="match status" value="1"/>
</dbReference>
<accession>A0AAE0JGF8</accession>
<organism evidence="3 4">
    <name type="scientific">Neurospora tetraspora</name>
    <dbReference type="NCBI Taxonomy" id="94610"/>
    <lineage>
        <taxon>Eukaryota</taxon>
        <taxon>Fungi</taxon>
        <taxon>Dikarya</taxon>
        <taxon>Ascomycota</taxon>
        <taxon>Pezizomycotina</taxon>
        <taxon>Sordariomycetes</taxon>
        <taxon>Sordariomycetidae</taxon>
        <taxon>Sordariales</taxon>
        <taxon>Sordariaceae</taxon>
        <taxon>Neurospora</taxon>
    </lineage>
</organism>
<reference evidence="3" key="2">
    <citation type="submission" date="2023-06" db="EMBL/GenBank/DDBJ databases">
        <authorList>
            <consortium name="Lawrence Berkeley National Laboratory"/>
            <person name="Haridas S."/>
            <person name="Hensen N."/>
            <person name="Bonometti L."/>
            <person name="Westerberg I."/>
            <person name="Brannstrom I.O."/>
            <person name="Guillou S."/>
            <person name="Cros-Aarteil S."/>
            <person name="Calhoun S."/>
            <person name="Kuo A."/>
            <person name="Mondo S."/>
            <person name="Pangilinan J."/>
            <person name="Riley R."/>
            <person name="Labutti K."/>
            <person name="Andreopoulos B."/>
            <person name="Lipzen A."/>
            <person name="Chen C."/>
            <person name="Yanf M."/>
            <person name="Daum C."/>
            <person name="Ng V."/>
            <person name="Clum A."/>
            <person name="Steindorff A."/>
            <person name="Ohm R."/>
            <person name="Martin F."/>
            <person name="Silar P."/>
            <person name="Natvig D."/>
            <person name="Lalanne C."/>
            <person name="Gautier V."/>
            <person name="Ament-Velasquez S.L."/>
            <person name="Kruys A."/>
            <person name="Hutchinson M.I."/>
            <person name="Powell A.J."/>
            <person name="Barry K."/>
            <person name="Miller A.N."/>
            <person name="Grigoriev I.V."/>
            <person name="Debuchy R."/>
            <person name="Gladieux P."/>
            <person name="Thoren M.H."/>
            <person name="Johannesson H."/>
        </authorList>
    </citation>
    <scope>NUCLEOTIDE SEQUENCE</scope>
    <source>
        <strain evidence="3">CBS 560.94</strain>
    </source>
</reference>
<feature type="compositionally biased region" description="Basic residues" evidence="1">
    <location>
        <begin position="109"/>
        <end position="126"/>
    </location>
</feature>
<reference evidence="3" key="1">
    <citation type="journal article" date="2023" name="Mol. Phylogenet. Evol.">
        <title>Genome-scale phylogeny and comparative genomics of the fungal order Sordariales.</title>
        <authorList>
            <person name="Hensen N."/>
            <person name="Bonometti L."/>
            <person name="Westerberg I."/>
            <person name="Brannstrom I.O."/>
            <person name="Guillou S."/>
            <person name="Cros-Aarteil S."/>
            <person name="Calhoun S."/>
            <person name="Haridas S."/>
            <person name="Kuo A."/>
            <person name="Mondo S."/>
            <person name="Pangilinan J."/>
            <person name="Riley R."/>
            <person name="LaButti K."/>
            <person name="Andreopoulos B."/>
            <person name="Lipzen A."/>
            <person name="Chen C."/>
            <person name="Yan M."/>
            <person name="Daum C."/>
            <person name="Ng V."/>
            <person name="Clum A."/>
            <person name="Steindorff A."/>
            <person name="Ohm R.A."/>
            <person name="Martin F."/>
            <person name="Silar P."/>
            <person name="Natvig D.O."/>
            <person name="Lalanne C."/>
            <person name="Gautier V."/>
            <person name="Ament-Velasquez S.L."/>
            <person name="Kruys A."/>
            <person name="Hutchinson M.I."/>
            <person name="Powell A.J."/>
            <person name="Barry K."/>
            <person name="Miller A.N."/>
            <person name="Grigoriev I.V."/>
            <person name="Debuchy R."/>
            <person name="Gladieux P."/>
            <person name="Hiltunen Thoren M."/>
            <person name="Johannesson H."/>
        </authorList>
    </citation>
    <scope>NUCLEOTIDE SEQUENCE</scope>
    <source>
        <strain evidence="3">CBS 560.94</strain>
    </source>
</reference>
<feature type="region of interest" description="Disordered" evidence="1">
    <location>
        <begin position="1"/>
        <end position="126"/>
    </location>
</feature>
<dbReference type="InterPro" id="IPR025676">
    <property type="entry name" value="Clr5_dom"/>
</dbReference>
<dbReference type="GeneID" id="87863682"/>
<evidence type="ECO:0000259" key="2">
    <source>
        <dbReference type="Pfam" id="PF14420"/>
    </source>
</evidence>
<feature type="compositionally biased region" description="Low complexity" evidence="1">
    <location>
        <begin position="95"/>
        <end position="104"/>
    </location>
</feature>
<keyword evidence="4" id="KW-1185">Reference proteome</keyword>